<evidence type="ECO:0000313" key="1">
    <source>
        <dbReference type="EMBL" id="VDO65204.1"/>
    </source>
</evidence>
<dbReference type="Proteomes" id="UP000277204">
    <property type="component" value="Unassembled WGS sequence"/>
</dbReference>
<protein>
    <submittedName>
        <fullName evidence="1">Uncharacterized protein</fullName>
    </submittedName>
</protein>
<sequence>MATRQIKAAGPGNIPAETLKISHQTGPSITFPDRISAENDAEQLHNACKLLCKYT</sequence>
<name>A0A183LN71_9TREM</name>
<dbReference type="EMBL" id="UZAI01001778">
    <property type="protein sequence ID" value="VDO65204.1"/>
    <property type="molecule type" value="Genomic_DNA"/>
</dbReference>
<proteinExistence type="predicted"/>
<gene>
    <name evidence="1" type="ORF">SMRZ_LOCUS5246</name>
</gene>
<keyword evidence="2" id="KW-1185">Reference proteome</keyword>
<reference evidence="1 2" key="1">
    <citation type="submission" date="2018-11" db="EMBL/GenBank/DDBJ databases">
        <authorList>
            <consortium name="Pathogen Informatics"/>
        </authorList>
    </citation>
    <scope>NUCLEOTIDE SEQUENCE [LARGE SCALE GENOMIC DNA]</scope>
    <source>
        <strain evidence="1 2">Zambia</strain>
    </source>
</reference>
<evidence type="ECO:0000313" key="2">
    <source>
        <dbReference type="Proteomes" id="UP000277204"/>
    </source>
</evidence>
<dbReference type="STRING" id="48269.A0A183LN71"/>
<dbReference type="AlphaFoldDB" id="A0A183LN71"/>
<accession>A0A183LN71</accession>
<organism evidence="1 2">
    <name type="scientific">Schistosoma margrebowiei</name>
    <dbReference type="NCBI Taxonomy" id="48269"/>
    <lineage>
        <taxon>Eukaryota</taxon>
        <taxon>Metazoa</taxon>
        <taxon>Spiralia</taxon>
        <taxon>Lophotrochozoa</taxon>
        <taxon>Platyhelminthes</taxon>
        <taxon>Trematoda</taxon>
        <taxon>Digenea</taxon>
        <taxon>Strigeidida</taxon>
        <taxon>Schistosomatoidea</taxon>
        <taxon>Schistosomatidae</taxon>
        <taxon>Schistosoma</taxon>
    </lineage>
</organism>